<dbReference type="InterPro" id="IPR010610">
    <property type="entry name" value="EryCIII-like_C"/>
</dbReference>
<name>A0ABY3YWG7_STRRM</name>
<dbReference type="Pfam" id="PF06722">
    <property type="entry name" value="EryCIII-like_C"/>
    <property type="match status" value="1"/>
</dbReference>
<organism evidence="3 4">
    <name type="scientific">Streptomyces rimosus subsp. rimosus</name>
    <dbReference type="NCBI Taxonomy" id="132474"/>
    <lineage>
        <taxon>Bacteria</taxon>
        <taxon>Bacillati</taxon>
        <taxon>Actinomycetota</taxon>
        <taxon>Actinomycetes</taxon>
        <taxon>Kitasatosporales</taxon>
        <taxon>Streptomycetaceae</taxon>
        <taxon>Streptomyces</taxon>
    </lineage>
</organism>
<keyword evidence="3" id="KW-0328">Glycosyltransferase</keyword>
<proteinExistence type="predicted"/>
<keyword evidence="4" id="KW-1185">Reference proteome</keyword>
<evidence type="ECO:0000313" key="4">
    <source>
        <dbReference type="Proteomes" id="UP000829494"/>
    </source>
</evidence>
<feature type="domain" description="Erythromycin biosynthesis protein CIII-like C-terminal" evidence="2">
    <location>
        <begin position="292"/>
        <end position="404"/>
    </location>
</feature>
<dbReference type="RefSeq" id="WP_003985372.1">
    <property type="nucleotide sequence ID" value="NZ_CP043497.1"/>
</dbReference>
<evidence type="ECO:0000259" key="2">
    <source>
        <dbReference type="Pfam" id="PF06722"/>
    </source>
</evidence>
<evidence type="ECO:0000313" key="3">
    <source>
        <dbReference type="EMBL" id="UNZ02381.1"/>
    </source>
</evidence>
<dbReference type="InterPro" id="IPR002213">
    <property type="entry name" value="UDP_glucos_trans"/>
</dbReference>
<dbReference type="EMBL" id="CP094298">
    <property type="protein sequence ID" value="UNZ02381.1"/>
    <property type="molecule type" value="Genomic_DNA"/>
</dbReference>
<sequence>MRVLCTATGSPSHGRALLPLARALAGAGHEVTVVTTADVAPVFAADPVTVEPTLPRIDFSAMGRASAEAAEAAEAAGADTADDDHEAHLKVLVDRLTGDMALEGHRVLAELARDFRPDAIIRDGMDIGACLLAEQLGIPQLPIPAGTVNILDPAALLPALNRLREQLGLPVQEEPGSLYPHGRFDYLPAEYSFARFPATVLAYRQTTVVDRTAGLPDWVAELPTDRPLVFAAVGTALPMFREVLPPGTPLPVGMTDPAEQLATIIAGLSRLECTAVVATGGIEAAGGVEPAPHVHLTDRLAQPLLLECADLFVTHGGYNSIREAVRTGTPMAVLPNFGDQLPNAARVQELGLGRHLTDTDPDAVAAVCRELLADRETAARCRRAQLASLALPDIGQVVADLEKLVA</sequence>
<dbReference type="GeneID" id="66858533"/>
<protein>
    <submittedName>
        <fullName evidence="3">L-noviosyl transferase</fullName>
        <ecNumber evidence="3">2.4.1.302</ecNumber>
    </submittedName>
</protein>
<dbReference type="PANTHER" id="PTHR48050:SF13">
    <property type="entry name" value="STEROL 3-BETA-GLUCOSYLTRANSFERASE UGT80A2"/>
    <property type="match status" value="1"/>
</dbReference>
<dbReference type="Gene3D" id="3.40.50.2000">
    <property type="entry name" value="Glycogen Phosphorylase B"/>
    <property type="match status" value="2"/>
</dbReference>
<dbReference type="InterPro" id="IPR050426">
    <property type="entry name" value="Glycosyltransferase_28"/>
</dbReference>
<reference evidence="3 4" key="1">
    <citation type="submission" date="2022-03" db="EMBL/GenBank/DDBJ databases">
        <title>Complete genome of Streptomyces rimosus ssp. rimosus R7 (=ATCC 10970).</title>
        <authorList>
            <person name="Beganovic S."/>
            <person name="Ruckert C."/>
            <person name="Busche T."/>
            <person name="Kalinowski J."/>
            <person name="Wittmann C."/>
        </authorList>
    </citation>
    <scope>NUCLEOTIDE SEQUENCE [LARGE SCALE GENOMIC DNA]</scope>
    <source>
        <strain evidence="3 4">R7</strain>
    </source>
</reference>
<evidence type="ECO:0000256" key="1">
    <source>
        <dbReference type="ARBA" id="ARBA00022679"/>
    </source>
</evidence>
<dbReference type="EC" id="2.4.1.302" evidence="3"/>
<dbReference type="GO" id="GO:0016757">
    <property type="term" value="F:glycosyltransferase activity"/>
    <property type="evidence" value="ECO:0007669"/>
    <property type="project" value="UniProtKB-KW"/>
</dbReference>
<dbReference type="SUPFAM" id="SSF53756">
    <property type="entry name" value="UDP-Glycosyltransferase/glycogen phosphorylase"/>
    <property type="match status" value="1"/>
</dbReference>
<gene>
    <name evidence="3" type="primary">novM2</name>
    <name evidence="3" type="ORF">SRIMR7_09495</name>
</gene>
<dbReference type="Proteomes" id="UP000829494">
    <property type="component" value="Chromosome"/>
</dbReference>
<accession>A0ABY3YWG7</accession>
<dbReference type="CDD" id="cd03784">
    <property type="entry name" value="GT1_Gtf-like"/>
    <property type="match status" value="1"/>
</dbReference>
<dbReference type="PANTHER" id="PTHR48050">
    <property type="entry name" value="STEROL 3-BETA-GLUCOSYLTRANSFERASE"/>
    <property type="match status" value="1"/>
</dbReference>
<keyword evidence="1 3" id="KW-0808">Transferase</keyword>